<dbReference type="InterPro" id="IPR051692">
    <property type="entry name" value="OMP-like"/>
</dbReference>
<proteinExistence type="inferred from homology"/>
<dbReference type="OrthoDB" id="9815357at2"/>
<feature type="domain" description="Outer membrane protein beta-barrel" evidence="7">
    <location>
        <begin position="10"/>
        <end position="232"/>
    </location>
</feature>
<dbReference type="EMBL" id="VAUP01000031">
    <property type="protein sequence ID" value="TLX42286.1"/>
    <property type="molecule type" value="Genomic_DNA"/>
</dbReference>
<evidence type="ECO:0000259" key="7">
    <source>
        <dbReference type="Pfam" id="PF13505"/>
    </source>
</evidence>
<dbReference type="Pfam" id="PF13505">
    <property type="entry name" value="OMP_b-brl"/>
    <property type="match status" value="1"/>
</dbReference>
<dbReference type="InterPro" id="IPR011250">
    <property type="entry name" value="OMP/PagP_B-barrel"/>
</dbReference>
<keyword evidence="2 6" id="KW-0732">Signal</keyword>
<dbReference type="RefSeq" id="WP_138400425.1">
    <property type="nucleotide sequence ID" value="NZ_JBAFVI010000003.1"/>
</dbReference>
<dbReference type="AlphaFoldDB" id="A0A6C1KQZ1"/>
<keyword evidence="4" id="KW-0998">Cell outer membrane</keyword>
<comment type="caution">
    <text evidence="8">The sequence shown here is derived from an EMBL/GenBank/DDBJ whole genome shotgun (WGS) entry which is preliminary data.</text>
</comment>
<feature type="signal peptide" evidence="6">
    <location>
        <begin position="1"/>
        <end position="21"/>
    </location>
</feature>
<evidence type="ECO:0000256" key="4">
    <source>
        <dbReference type="ARBA" id="ARBA00023237"/>
    </source>
</evidence>
<organism evidence="8 9">
    <name type="scientific">Xanthobacter autotrophicus</name>
    <dbReference type="NCBI Taxonomy" id="280"/>
    <lineage>
        <taxon>Bacteria</taxon>
        <taxon>Pseudomonadati</taxon>
        <taxon>Pseudomonadota</taxon>
        <taxon>Alphaproteobacteria</taxon>
        <taxon>Hyphomicrobiales</taxon>
        <taxon>Xanthobacteraceae</taxon>
        <taxon>Xanthobacter</taxon>
    </lineage>
</organism>
<dbReference type="PANTHER" id="PTHR34001:SF3">
    <property type="entry name" value="BLL7405 PROTEIN"/>
    <property type="match status" value="1"/>
</dbReference>
<comment type="similarity">
    <text evidence="5">Belongs to the Omp25/RopB family.</text>
</comment>
<name>A0A6C1KQZ1_XANAU</name>
<evidence type="ECO:0000313" key="9">
    <source>
        <dbReference type="Proteomes" id="UP000305131"/>
    </source>
</evidence>
<evidence type="ECO:0000256" key="5">
    <source>
        <dbReference type="ARBA" id="ARBA00038306"/>
    </source>
</evidence>
<gene>
    <name evidence="8" type="ORF">FBQ73_15745</name>
</gene>
<feature type="chain" id="PRO_5025646822" evidence="6">
    <location>
        <begin position="22"/>
        <end position="232"/>
    </location>
</feature>
<evidence type="ECO:0000256" key="2">
    <source>
        <dbReference type="ARBA" id="ARBA00022729"/>
    </source>
</evidence>
<reference evidence="8 9" key="1">
    <citation type="submission" date="2019-05" db="EMBL/GenBank/DDBJ databases">
        <authorList>
            <person name="Zhou X."/>
        </authorList>
    </citation>
    <scope>NUCLEOTIDE SEQUENCE [LARGE SCALE GENOMIC DNA]</scope>
    <source>
        <strain evidence="8 9">DSM 432</strain>
    </source>
</reference>
<dbReference type="SUPFAM" id="SSF56925">
    <property type="entry name" value="OMPA-like"/>
    <property type="match status" value="1"/>
</dbReference>
<sequence length="232" mass="24842">MLKRALLGATALALLAGSASAADLATRYPVKAAPIPVQTFSWTGFYIGGNVGWGWADNTYDVTPFGSVVSYSYSPGTSNGFTGGFQVGYNYQFANNVVVGVEADMDWSDIGSSTLVAGGPLTGGEISQNVDYFGTIRARLGYGIDRFLPYITGGAAWAKSNFSDFYGYSYNNTKWGWTAGAGVEYAITNNWTVKAEYLYLGFEKSSANDFFGDTYSVGSNISTAKLGVNYKF</sequence>
<protein>
    <submittedName>
        <fullName evidence="8">Porin family protein</fullName>
    </submittedName>
</protein>
<dbReference type="Gene3D" id="2.40.160.20">
    <property type="match status" value="1"/>
</dbReference>
<dbReference type="InterPro" id="IPR027385">
    <property type="entry name" value="Beta-barrel_OMP"/>
</dbReference>
<dbReference type="GO" id="GO:0009279">
    <property type="term" value="C:cell outer membrane"/>
    <property type="evidence" value="ECO:0007669"/>
    <property type="project" value="UniProtKB-SubCell"/>
</dbReference>
<evidence type="ECO:0000256" key="6">
    <source>
        <dbReference type="SAM" id="SignalP"/>
    </source>
</evidence>
<comment type="subcellular location">
    <subcellularLocation>
        <location evidence="1">Cell outer membrane</location>
    </subcellularLocation>
</comment>
<accession>A0A6C1KQZ1</accession>
<dbReference type="PANTHER" id="PTHR34001">
    <property type="entry name" value="BLL7405 PROTEIN"/>
    <property type="match status" value="1"/>
</dbReference>
<keyword evidence="3" id="KW-0472">Membrane</keyword>
<dbReference type="Proteomes" id="UP000305131">
    <property type="component" value="Unassembled WGS sequence"/>
</dbReference>
<dbReference type="GeneID" id="95774906"/>
<evidence type="ECO:0000256" key="3">
    <source>
        <dbReference type="ARBA" id="ARBA00023136"/>
    </source>
</evidence>
<evidence type="ECO:0000313" key="8">
    <source>
        <dbReference type="EMBL" id="TLX42286.1"/>
    </source>
</evidence>
<evidence type="ECO:0000256" key="1">
    <source>
        <dbReference type="ARBA" id="ARBA00004442"/>
    </source>
</evidence>